<dbReference type="InterPro" id="IPR023416">
    <property type="entry name" value="Transthyretin/HIU_hydrolase_d"/>
</dbReference>
<evidence type="ECO:0000313" key="10">
    <source>
        <dbReference type="EMBL" id="SDL61192.1"/>
    </source>
</evidence>
<dbReference type="PANTHER" id="PTHR10395">
    <property type="entry name" value="URICASE AND TRANSTHYRETIN-RELATED"/>
    <property type="match status" value="1"/>
</dbReference>
<dbReference type="SMART" id="SM00095">
    <property type="entry name" value="TR_THY"/>
    <property type="match status" value="1"/>
</dbReference>
<dbReference type="Pfam" id="PF00576">
    <property type="entry name" value="Transthyretin"/>
    <property type="match status" value="1"/>
</dbReference>
<evidence type="ECO:0000256" key="8">
    <source>
        <dbReference type="RuleBase" id="RU361270"/>
    </source>
</evidence>
<evidence type="ECO:0000259" key="9">
    <source>
        <dbReference type="SMART" id="SM00095"/>
    </source>
</evidence>
<dbReference type="OrthoDB" id="9792386at2"/>
<dbReference type="InterPro" id="IPR000895">
    <property type="entry name" value="Transthyretin/HIU_hydrolase"/>
</dbReference>
<comment type="subunit">
    <text evidence="4 8">Homotetramer.</text>
</comment>
<keyword evidence="11" id="KW-1185">Reference proteome</keyword>
<organism evidence="10 11">
    <name type="scientific">Glycomyces sambucus</name>
    <dbReference type="NCBI Taxonomy" id="380244"/>
    <lineage>
        <taxon>Bacteria</taxon>
        <taxon>Bacillati</taxon>
        <taxon>Actinomycetota</taxon>
        <taxon>Actinomycetes</taxon>
        <taxon>Glycomycetales</taxon>
        <taxon>Glycomycetaceae</taxon>
        <taxon>Glycomyces</taxon>
    </lineage>
</organism>
<feature type="domain" description="Transthyretin/hydroxyisourate hydrolase" evidence="9">
    <location>
        <begin position="1"/>
        <end position="106"/>
    </location>
</feature>
<comment type="catalytic activity">
    <reaction evidence="1 8">
        <text>5-hydroxyisourate + H2O = 5-hydroxy-2-oxo-4-ureido-2,5-dihydro-1H-imidazole-5-carboxylate + H(+)</text>
        <dbReference type="Rhea" id="RHEA:23736"/>
        <dbReference type="ChEBI" id="CHEBI:15377"/>
        <dbReference type="ChEBI" id="CHEBI:15378"/>
        <dbReference type="ChEBI" id="CHEBI:18072"/>
        <dbReference type="ChEBI" id="CHEBI:58639"/>
        <dbReference type="EC" id="3.5.2.17"/>
    </reaction>
</comment>
<keyword evidence="5 8" id="KW-0659">Purine metabolism</keyword>
<dbReference type="NCBIfam" id="TIGR02962">
    <property type="entry name" value="hdxy_isourate"/>
    <property type="match status" value="1"/>
</dbReference>
<dbReference type="STRING" id="380244.SAMN05216298_4506"/>
<dbReference type="GO" id="GO:0033971">
    <property type="term" value="F:hydroxyisourate hydrolase activity"/>
    <property type="evidence" value="ECO:0007669"/>
    <property type="project" value="UniProtKB-EC"/>
</dbReference>
<evidence type="ECO:0000256" key="4">
    <source>
        <dbReference type="ARBA" id="ARBA00011881"/>
    </source>
</evidence>
<protein>
    <recommendedName>
        <fullName evidence="8">5-hydroxyisourate hydrolase</fullName>
        <shortName evidence="8">HIU hydrolase</shortName>
        <shortName evidence="8">HIUHase</shortName>
        <ecNumber evidence="8">3.5.2.17</ecNumber>
    </recommendedName>
</protein>
<evidence type="ECO:0000256" key="6">
    <source>
        <dbReference type="ARBA" id="ARBA00022801"/>
    </source>
</evidence>
<dbReference type="InterPro" id="IPR036817">
    <property type="entry name" value="Transthyretin/HIU_hydrolase_sf"/>
</dbReference>
<evidence type="ECO:0000256" key="2">
    <source>
        <dbReference type="ARBA" id="ARBA00002704"/>
    </source>
</evidence>
<comment type="function">
    <text evidence="2">Catalyzes the hydrolysis of 5-hydroxyisourate (HIU) to 2-oxo-4-hydroxy-4-carboxy-5-ureidoimidazoline (OHCU).</text>
</comment>
<dbReference type="Gene3D" id="2.60.40.180">
    <property type="entry name" value="Transthyretin/hydroxyisourate hydrolase domain"/>
    <property type="match status" value="1"/>
</dbReference>
<evidence type="ECO:0000256" key="7">
    <source>
        <dbReference type="PIRSR" id="PIRSR600895-51"/>
    </source>
</evidence>
<dbReference type="AlphaFoldDB" id="A0A1G9LGW0"/>
<name>A0A1G9LGW0_9ACTN</name>
<dbReference type="Proteomes" id="UP000198662">
    <property type="component" value="Unassembled WGS sequence"/>
</dbReference>
<comment type="similarity">
    <text evidence="3 8">Belongs to the transthyretin family. 5-hydroxyisourate hydrolase subfamily.</text>
</comment>
<feature type="binding site" evidence="7">
    <location>
        <position position="7"/>
    </location>
    <ligand>
        <name>substrate</name>
    </ligand>
</feature>
<dbReference type="InterPro" id="IPR014306">
    <property type="entry name" value="Hydroxyisourate_hydrolase"/>
</dbReference>
<dbReference type="CDD" id="cd05822">
    <property type="entry name" value="TLP_HIUase"/>
    <property type="match status" value="1"/>
</dbReference>
<gene>
    <name evidence="10" type="ORF">SAMN05216298_4506</name>
</gene>
<proteinExistence type="inferred from homology"/>
<feature type="binding site" evidence="7">
    <location>
        <position position="104"/>
    </location>
    <ligand>
        <name>substrate</name>
    </ligand>
</feature>
<evidence type="ECO:0000256" key="3">
    <source>
        <dbReference type="ARBA" id="ARBA00009850"/>
    </source>
</evidence>
<dbReference type="GO" id="GO:0006144">
    <property type="term" value="P:purine nucleobase metabolic process"/>
    <property type="evidence" value="ECO:0007669"/>
    <property type="project" value="UniProtKB-KW"/>
</dbReference>
<evidence type="ECO:0000256" key="1">
    <source>
        <dbReference type="ARBA" id="ARBA00001043"/>
    </source>
</evidence>
<dbReference type="EC" id="3.5.2.17" evidence="8"/>
<feature type="binding site" evidence="7">
    <location>
        <position position="46"/>
    </location>
    <ligand>
        <name>substrate</name>
    </ligand>
</feature>
<accession>A0A1G9LGW0</accession>
<evidence type="ECO:0000256" key="5">
    <source>
        <dbReference type="ARBA" id="ARBA00022631"/>
    </source>
</evidence>
<dbReference type="PRINTS" id="PR00189">
    <property type="entry name" value="TRNSTHYRETIN"/>
</dbReference>
<keyword evidence="6 8" id="KW-0378">Hydrolase</keyword>
<dbReference type="EMBL" id="FNGF01000007">
    <property type="protein sequence ID" value="SDL61192.1"/>
    <property type="molecule type" value="Genomic_DNA"/>
</dbReference>
<dbReference type="PANTHER" id="PTHR10395:SF7">
    <property type="entry name" value="5-HYDROXYISOURATE HYDROLASE"/>
    <property type="match status" value="1"/>
</dbReference>
<dbReference type="RefSeq" id="WP_091053697.1">
    <property type="nucleotide sequence ID" value="NZ_FNGF01000007.1"/>
</dbReference>
<evidence type="ECO:0000313" key="11">
    <source>
        <dbReference type="Proteomes" id="UP000198662"/>
    </source>
</evidence>
<reference evidence="11" key="1">
    <citation type="submission" date="2016-10" db="EMBL/GenBank/DDBJ databases">
        <authorList>
            <person name="Varghese N."/>
            <person name="Submissions S."/>
        </authorList>
    </citation>
    <scope>NUCLEOTIDE SEQUENCE [LARGE SCALE GENOMIC DNA]</scope>
    <source>
        <strain evidence="11">CGMCC 4.3147</strain>
    </source>
</reference>
<sequence length="107" mass="11414">MSSVSSHILDSTTGRPAAGVHLTLSRLDADGAFTVVHSGLTDADGRVGGWNTAPGLHRLRFDTGDWFAAKGVDTFYPEVEVAFTADDGHHHVPLLLSPFAYSTYRGS</sequence>
<dbReference type="SUPFAM" id="SSF49472">
    <property type="entry name" value="Transthyretin (synonym: prealbumin)"/>
    <property type="match status" value="1"/>
</dbReference>